<dbReference type="Proteomes" id="UP001156694">
    <property type="component" value="Unassembled WGS sequence"/>
</dbReference>
<proteinExistence type="predicted"/>
<dbReference type="EMBL" id="BSNN01000004">
    <property type="protein sequence ID" value="GLQ35352.1"/>
    <property type="molecule type" value="Genomic_DNA"/>
</dbReference>
<organism evidence="1 2">
    <name type="scientific">Amylibacter marinus</name>
    <dbReference type="NCBI Taxonomy" id="1475483"/>
    <lineage>
        <taxon>Bacteria</taxon>
        <taxon>Pseudomonadati</taxon>
        <taxon>Pseudomonadota</taxon>
        <taxon>Alphaproteobacteria</taxon>
        <taxon>Rhodobacterales</taxon>
        <taxon>Paracoccaceae</taxon>
        <taxon>Amylibacter</taxon>
    </lineage>
</organism>
<evidence type="ECO:0000313" key="2">
    <source>
        <dbReference type="Proteomes" id="UP001156694"/>
    </source>
</evidence>
<reference evidence="2" key="1">
    <citation type="journal article" date="2019" name="Int. J. Syst. Evol. Microbiol.">
        <title>The Global Catalogue of Microorganisms (GCM) 10K type strain sequencing project: providing services to taxonomists for standard genome sequencing and annotation.</title>
        <authorList>
            <consortium name="The Broad Institute Genomics Platform"/>
            <consortium name="The Broad Institute Genome Sequencing Center for Infectious Disease"/>
            <person name="Wu L."/>
            <person name="Ma J."/>
        </authorList>
    </citation>
    <scope>NUCLEOTIDE SEQUENCE [LARGE SCALE GENOMIC DNA]</scope>
    <source>
        <strain evidence="2">NBRC 110140</strain>
    </source>
</reference>
<sequence>MTARPFDPQWTTDAPELLKYLDDLCTEMTLAEVRLKKRKSDAQPSFEAAIKAIVLDLYRANESNPDLEVGIASGTTTLQKLSKSRYGASFISARTFQDALSILISQGLVIITTPHWHDPSGKTSRVARHRASEMLLSALRGAGASVALLRRHSASEGIILKDGKKKKIEYGDIQVANDARDRLRVINRMLRNHWADIALPDSELIAHKAAVSGKRKEEASQSFDFAARTVHRVFNNDDWEQGGRFYGGWWISIPSELRPLILIDGKPTVEVDYSGLHAAMLYAMDGKAIPSDPYEHCYSKWSNKSARKLVKLAFNAMLNADSTIKISPIDGFREDFMGMAWQEFLLYVVSCFPEFEHHFGTGIGLRLQFRDSMLAETVMLKFASQGNACLPVHDSSIVHHALLDDLTSAMQEAFEDEFGAVGEVSYQLGAGEQISTTGQMVEVDMDELLSPIGYLERLQAFWDNQDHQQS</sequence>
<accession>A0ABQ5VV91</accession>
<keyword evidence="2" id="KW-1185">Reference proteome</keyword>
<evidence type="ECO:0000313" key="1">
    <source>
        <dbReference type="EMBL" id="GLQ35352.1"/>
    </source>
</evidence>
<name>A0ABQ5VV91_9RHOB</name>
<comment type="caution">
    <text evidence="1">The sequence shown here is derived from an EMBL/GenBank/DDBJ whole genome shotgun (WGS) entry which is preliminary data.</text>
</comment>
<dbReference type="RefSeq" id="WP_284377678.1">
    <property type="nucleotide sequence ID" value="NZ_BSNN01000004.1"/>
</dbReference>
<gene>
    <name evidence="1" type="ORF">GCM10007939_16350</name>
</gene>
<protein>
    <submittedName>
        <fullName evidence="1">Uncharacterized protein</fullName>
    </submittedName>
</protein>